<dbReference type="EMBL" id="JAASRM010000001">
    <property type="protein sequence ID" value="NIK89182.1"/>
    <property type="molecule type" value="Genomic_DNA"/>
</dbReference>
<organism evidence="3 4">
    <name type="scientific">Rhizomicrobium palustre</name>
    <dbReference type="NCBI Taxonomy" id="189966"/>
    <lineage>
        <taxon>Bacteria</taxon>
        <taxon>Pseudomonadati</taxon>
        <taxon>Pseudomonadota</taxon>
        <taxon>Alphaproteobacteria</taxon>
        <taxon>Micropepsales</taxon>
        <taxon>Micropepsaceae</taxon>
        <taxon>Rhizomicrobium</taxon>
    </lineage>
</organism>
<proteinExistence type="inferred from homology"/>
<evidence type="ECO:0000256" key="1">
    <source>
        <dbReference type="ARBA" id="ARBA00008027"/>
    </source>
</evidence>
<dbReference type="Pfam" id="PF04319">
    <property type="entry name" value="NifZ"/>
    <property type="match status" value="1"/>
</dbReference>
<gene>
    <name evidence="3" type="ORF">FHS83_002500</name>
</gene>
<dbReference type="GO" id="GO:0009399">
    <property type="term" value="P:nitrogen fixation"/>
    <property type="evidence" value="ECO:0007669"/>
    <property type="project" value="InterPro"/>
</dbReference>
<name>A0A846N1U1_9PROT</name>
<evidence type="ECO:0000313" key="4">
    <source>
        <dbReference type="Proteomes" id="UP000570514"/>
    </source>
</evidence>
<keyword evidence="4" id="KW-1185">Reference proteome</keyword>
<comment type="similarity">
    <text evidence="1">Belongs to the NifZ family.</text>
</comment>
<keyword evidence="2" id="KW-0535">Nitrogen fixation</keyword>
<evidence type="ECO:0000256" key="2">
    <source>
        <dbReference type="ARBA" id="ARBA00023231"/>
    </source>
</evidence>
<dbReference type="AlphaFoldDB" id="A0A846N1U1"/>
<accession>A0A846N1U1</accession>
<reference evidence="3 4" key="1">
    <citation type="submission" date="2020-03" db="EMBL/GenBank/DDBJ databases">
        <title>Genomic Encyclopedia of Type Strains, Phase IV (KMG-IV): sequencing the most valuable type-strain genomes for metagenomic binning, comparative biology and taxonomic classification.</title>
        <authorList>
            <person name="Goeker M."/>
        </authorList>
    </citation>
    <scope>NUCLEOTIDE SEQUENCE [LARGE SCALE GENOMIC DNA]</scope>
    <source>
        <strain evidence="3 4">DSM 19867</strain>
    </source>
</reference>
<protein>
    <submittedName>
        <fullName evidence="3">Nitrogen fixation protein NifZ</fullName>
    </submittedName>
</protein>
<comment type="caution">
    <text evidence="3">The sequence shown here is derived from an EMBL/GenBank/DDBJ whole genome shotgun (WGS) entry which is preliminary data.</text>
</comment>
<sequence length="89" mass="10015">MADDIVELAFPPEFALGDKVRAKALVRNDGSFLGKRIGDLLIEKGEIGYVRGVGTFLQRYFIYEIDFLERCVVVGMRAKELELVEAFEG</sequence>
<evidence type="ECO:0000313" key="3">
    <source>
        <dbReference type="EMBL" id="NIK89182.1"/>
    </source>
</evidence>
<dbReference type="Proteomes" id="UP000570514">
    <property type="component" value="Unassembled WGS sequence"/>
</dbReference>
<dbReference type="RefSeq" id="WP_167083293.1">
    <property type="nucleotide sequence ID" value="NZ_BAAADC010000001.1"/>
</dbReference>
<dbReference type="InterPro" id="IPR007415">
    <property type="entry name" value="Nitrogenase_MoFe_mat_NifZ"/>
</dbReference>